<dbReference type="EMBL" id="CP001710">
    <property type="protein sequence ID" value="ADL58363.1"/>
    <property type="molecule type" value="Genomic_DNA"/>
</dbReference>
<dbReference type="SUPFAM" id="SSF53649">
    <property type="entry name" value="Alkaline phosphatase-like"/>
    <property type="match status" value="1"/>
</dbReference>
<gene>
    <name evidence="1" type="ordered locus">MTBMA_c07680</name>
</gene>
<dbReference type="InterPro" id="IPR017850">
    <property type="entry name" value="Alkaline_phosphatase_core_sf"/>
</dbReference>
<name>D9PVW5_METTM</name>
<evidence type="ECO:0000313" key="1">
    <source>
        <dbReference type="EMBL" id="ADL58363.1"/>
    </source>
</evidence>
<keyword evidence="2" id="KW-1185">Reference proteome</keyword>
<accession>D9PVW5</accession>
<evidence type="ECO:0000313" key="2">
    <source>
        <dbReference type="Proteomes" id="UP000000345"/>
    </source>
</evidence>
<dbReference type="Proteomes" id="UP000000345">
    <property type="component" value="Chromosome"/>
</dbReference>
<dbReference type="Gene3D" id="3.40.720.10">
    <property type="entry name" value="Alkaline Phosphatase, subunit A"/>
    <property type="match status" value="1"/>
</dbReference>
<reference key="1">
    <citation type="submission" date="2009-08" db="EMBL/GenBank/DDBJ databases">
        <title>The genome sequence of Methanothermobacter marburgensis.</title>
        <authorList>
            <person name="Kaster A."/>
            <person name="Seedorf H."/>
            <person name="Goenrich M."/>
            <person name="Wiezer A."/>
            <person name="Liesegang H."/>
            <person name="Thauer R."/>
            <person name="Gottschalk G."/>
        </authorList>
    </citation>
    <scope>NUCLEOTIDE SEQUENCE</scope>
    <source>
        <strain>Marburg</strain>
    </source>
</reference>
<dbReference type="KEGG" id="mmg:MTBMA_c07680"/>
<sequence length="266" mass="30581">MLHDKFISEFVSLADSDTTIIIHSDHGHGMRPIKMLNVNKILREMGLLFEKKENKAQFLHFLDKIKFKALDFIGKNDLENIAAKLIQLFPFFRKIYTSPPSIDWNKTIAYTCDLSGIKAYSYGGIQLNQKNILDETHHEKICKKIISELMNVKDPVSGQKIVKWACMKEDVYEGEFLEDYPDILFLLDENYGAGWEIHGPLFGESPSHNINPGSHKTESAVFIMYNYNKTIKKKDLSLLDIAPTVLDILEVKGNFEFDGKSIFERE</sequence>
<proteinExistence type="predicted"/>
<protein>
    <submittedName>
        <fullName evidence="1">Uncharacterized protein</fullName>
    </submittedName>
</protein>
<dbReference type="PaxDb" id="79929-MTBMA_c07680"/>
<dbReference type="AlphaFoldDB" id="D9PVW5"/>
<reference evidence="1 2" key="2">
    <citation type="journal article" date="2010" name="J. Bacteriol.">
        <title>Complete genome sequence of Methanothermobacter marburgensis, a methanoarchaeon model organism.</title>
        <authorList>
            <person name="Liesegang H."/>
            <person name="Kaster A.K."/>
            <person name="Wiezer A."/>
            <person name="Goenrich M."/>
            <person name="Wollherr A."/>
            <person name="Seedorf H."/>
            <person name="Gottschalk G."/>
            <person name="Thauer R.K."/>
        </authorList>
    </citation>
    <scope>NUCLEOTIDE SEQUENCE [LARGE SCALE GENOMIC DNA]</scope>
    <source>
        <strain evidence="2">ATCC BAA-927 / DSM 2133 / JCM 14651 / NBRC 100331 / OCM 82 / Marburg</strain>
    </source>
</reference>
<dbReference type="STRING" id="79929.MTBMA_c07680"/>
<dbReference type="HOGENOM" id="CLU_1044328_0_0_2"/>
<organism evidence="1 2">
    <name type="scientific">Methanothermobacter marburgensis (strain ATCC BAA-927 / DSM 2133 / JCM 14651 / NBRC 100331 / OCM 82 / Marburg)</name>
    <name type="common">Methanobacterium thermoautotrophicum</name>
    <dbReference type="NCBI Taxonomy" id="79929"/>
    <lineage>
        <taxon>Archaea</taxon>
        <taxon>Methanobacteriati</taxon>
        <taxon>Methanobacteriota</taxon>
        <taxon>Methanomada group</taxon>
        <taxon>Methanobacteria</taxon>
        <taxon>Methanobacteriales</taxon>
        <taxon>Methanobacteriaceae</taxon>
        <taxon>Methanothermobacter</taxon>
    </lineage>
</organism>